<dbReference type="SUPFAM" id="SSF54001">
    <property type="entry name" value="Cysteine proteinases"/>
    <property type="match status" value="1"/>
</dbReference>
<evidence type="ECO:0000313" key="4">
    <source>
        <dbReference type="EMBL" id="DAE21713.1"/>
    </source>
</evidence>
<dbReference type="Gene3D" id="3.90.1720.10">
    <property type="entry name" value="endopeptidase domain like (from Nostoc punctiforme)"/>
    <property type="match status" value="1"/>
</dbReference>
<keyword evidence="1" id="KW-0929">Antimicrobial</keyword>
<dbReference type="Pfam" id="PF05257">
    <property type="entry name" value="CHAP"/>
    <property type="match status" value="1"/>
</dbReference>
<sequence length="403" mass="44610">MAITFTQWIDQTKNRFWDMDGAYGAQCWDLWAKYSMDMYGMSIQDCITPTGYAGGLYTAYPVSTRCEQVYERTPADGYSPVAGDVAIWGYGTYTPYTHVAIVAADGVQNGNIYVITQNPDASALKWFPTAGLLGYLHPRSMPKPDVNNPTGDNNQGNPDTSRGGAWIHWQGDNLYLHETDNSGARTRIFYRTTANNFSEKAPLGQPSDSQGQGHPSSSVSAENSYALYVVGTVEAGLRWDAVEAANLQGIGIAQWSFSRRLQVLNAMKTADPTGYTAFKTAAPQIAALMESGGEFTRNLTQAEATAFQTWARRSESHEGQRKQFAEDYAGYPQEYDDDKMQILWVTAYHQSPANALKIPKASNLAQLKNNILSTYPFQPYGNRYNQAYSLLSVWDGKSNPPAF</sequence>
<reference evidence="4" key="1">
    <citation type="journal article" date="2021" name="Proc. Natl. Acad. Sci. U.S.A.">
        <title>A Catalog of Tens of Thousands of Viruses from Human Metagenomes Reveals Hidden Associations with Chronic Diseases.</title>
        <authorList>
            <person name="Tisza M.J."/>
            <person name="Buck C.B."/>
        </authorList>
    </citation>
    <scope>NUCLEOTIDE SEQUENCE</scope>
    <source>
        <strain evidence="4">CtaUh10</strain>
    </source>
</reference>
<organism evidence="4">
    <name type="scientific">Podoviridae sp. ctaUh10</name>
    <dbReference type="NCBI Taxonomy" id="2826563"/>
    <lineage>
        <taxon>Viruses</taxon>
        <taxon>Duplodnaviria</taxon>
        <taxon>Heunggongvirae</taxon>
        <taxon>Uroviricota</taxon>
        <taxon>Caudoviricetes</taxon>
    </lineage>
</organism>
<dbReference type="PROSITE" id="PS50911">
    <property type="entry name" value="CHAP"/>
    <property type="match status" value="1"/>
</dbReference>
<dbReference type="EMBL" id="BK015716">
    <property type="protein sequence ID" value="DAE21713.1"/>
    <property type="molecule type" value="Genomic_DNA"/>
</dbReference>
<evidence type="ECO:0000256" key="1">
    <source>
        <dbReference type="ARBA" id="ARBA00022529"/>
    </source>
</evidence>
<accession>A0A8S5QSB1</accession>
<feature type="domain" description="Peptidase C51" evidence="3">
    <location>
        <begin position="2"/>
        <end position="137"/>
    </location>
</feature>
<dbReference type="InterPro" id="IPR007921">
    <property type="entry name" value="CHAP_dom"/>
</dbReference>
<feature type="compositionally biased region" description="Polar residues" evidence="2">
    <location>
        <begin position="147"/>
        <end position="160"/>
    </location>
</feature>
<dbReference type="GO" id="GO:0001897">
    <property type="term" value="P:symbiont-mediated cytolysis of host cell"/>
    <property type="evidence" value="ECO:0007669"/>
    <property type="project" value="UniProtKB-ARBA"/>
</dbReference>
<dbReference type="InterPro" id="IPR038765">
    <property type="entry name" value="Papain-like_cys_pep_sf"/>
</dbReference>
<protein>
    <submittedName>
        <fullName evidence="4">CHAP domain protein</fullName>
    </submittedName>
</protein>
<feature type="region of interest" description="Disordered" evidence="2">
    <location>
        <begin position="199"/>
        <end position="219"/>
    </location>
</feature>
<feature type="region of interest" description="Disordered" evidence="2">
    <location>
        <begin position="141"/>
        <end position="163"/>
    </location>
</feature>
<proteinExistence type="predicted"/>
<evidence type="ECO:0000259" key="3">
    <source>
        <dbReference type="PROSITE" id="PS50911"/>
    </source>
</evidence>
<feature type="compositionally biased region" description="Polar residues" evidence="2">
    <location>
        <begin position="206"/>
        <end position="219"/>
    </location>
</feature>
<name>A0A8S5QSB1_9CAUD</name>
<evidence type="ECO:0000256" key="2">
    <source>
        <dbReference type="SAM" id="MobiDB-lite"/>
    </source>
</evidence>